<protein>
    <recommendedName>
        <fullName evidence="3">Nephrocystin 3-like N-terminal domain-containing protein</fullName>
    </recommendedName>
</protein>
<proteinExistence type="predicted"/>
<dbReference type="InterPro" id="IPR056884">
    <property type="entry name" value="NPHP3-like_N"/>
</dbReference>
<dbReference type="Gene3D" id="3.40.50.300">
    <property type="entry name" value="P-loop containing nucleotide triphosphate hydrolases"/>
    <property type="match status" value="1"/>
</dbReference>
<organism evidence="4 5">
    <name type="scientific">Leucocoprinus birnbaumii</name>
    <dbReference type="NCBI Taxonomy" id="56174"/>
    <lineage>
        <taxon>Eukaryota</taxon>
        <taxon>Fungi</taxon>
        <taxon>Dikarya</taxon>
        <taxon>Basidiomycota</taxon>
        <taxon>Agaricomycotina</taxon>
        <taxon>Agaricomycetes</taxon>
        <taxon>Agaricomycetidae</taxon>
        <taxon>Agaricales</taxon>
        <taxon>Agaricineae</taxon>
        <taxon>Agaricaceae</taxon>
        <taxon>Leucocoprinus</taxon>
    </lineage>
</organism>
<name>A0AAD5W5Q4_9AGAR</name>
<keyword evidence="2" id="KW-0732">Signal</keyword>
<gene>
    <name evidence="4" type="ORF">NP233_g275</name>
</gene>
<reference evidence="4" key="1">
    <citation type="submission" date="2022-07" db="EMBL/GenBank/DDBJ databases">
        <title>Genome Sequence of Leucocoprinus birnbaumii.</title>
        <authorList>
            <person name="Buettner E."/>
        </authorList>
    </citation>
    <scope>NUCLEOTIDE SEQUENCE</scope>
    <source>
        <strain evidence="4">VT141</strain>
    </source>
</reference>
<evidence type="ECO:0000313" key="4">
    <source>
        <dbReference type="EMBL" id="KAJ3576642.1"/>
    </source>
</evidence>
<comment type="caution">
    <text evidence="4">The sequence shown here is derived from an EMBL/GenBank/DDBJ whole genome shotgun (WGS) entry which is preliminary data.</text>
</comment>
<evidence type="ECO:0000313" key="5">
    <source>
        <dbReference type="Proteomes" id="UP001213000"/>
    </source>
</evidence>
<sequence>MPSRFVNRFLPKFFIAALWLLSVQLPRHLIPSLSAMPLFTGSSQFKVEQSSLIDSSIHIYNVSSSTFLSTFKENSAQLLTLVDRFLGDTSFAKLETASLPQAMHDTSARHPPRCFPGTREKHLRSIAMWGRGEGRNRHKRVLWMQGPSGVGKSAVAQTWVDEMKTKFAAAFFFSRVNHWNHPDKFFPTIAYQLAIKYPSFRRAVCASIAYDPFIFQKSIKAQCEQLLIKPLGEMDSTNVMA</sequence>
<dbReference type="Proteomes" id="UP001213000">
    <property type="component" value="Unassembled WGS sequence"/>
</dbReference>
<dbReference type="Pfam" id="PF24883">
    <property type="entry name" value="NPHP3_N"/>
    <property type="match status" value="1"/>
</dbReference>
<evidence type="ECO:0000256" key="1">
    <source>
        <dbReference type="ARBA" id="ARBA00022737"/>
    </source>
</evidence>
<evidence type="ECO:0000256" key="2">
    <source>
        <dbReference type="SAM" id="SignalP"/>
    </source>
</evidence>
<dbReference type="InterPro" id="IPR027417">
    <property type="entry name" value="P-loop_NTPase"/>
</dbReference>
<accession>A0AAD5W5Q4</accession>
<dbReference type="SUPFAM" id="SSF52540">
    <property type="entry name" value="P-loop containing nucleoside triphosphate hydrolases"/>
    <property type="match status" value="1"/>
</dbReference>
<keyword evidence="1" id="KW-0677">Repeat</keyword>
<feature type="chain" id="PRO_5042033082" description="Nephrocystin 3-like N-terminal domain-containing protein" evidence="2">
    <location>
        <begin position="36"/>
        <end position="241"/>
    </location>
</feature>
<dbReference type="AlphaFoldDB" id="A0AAD5W5Q4"/>
<feature type="domain" description="Nephrocystin 3-like N-terminal" evidence="3">
    <location>
        <begin position="136"/>
        <end position="230"/>
    </location>
</feature>
<feature type="signal peptide" evidence="2">
    <location>
        <begin position="1"/>
        <end position="35"/>
    </location>
</feature>
<dbReference type="EMBL" id="JANIEX010000007">
    <property type="protein sequence ID" value="KAJ3576642.1"/>
    <property type="molecule type" value="Genomic_DNA"/>
</dbReference>
<keyword evidence="5" id="KW-1185">Reference proteome</keyword>
<evidence type="ECO:0000259" key="3">
    <source>
        <dbReference type="Pfam" id="PF24883"/>
    </source>
</evidence>